<dbReference type="Gene3D" id="2.40.340.10">
    <property type="entry name" value="MoeA, C-terminal, domain IV"/>
    <property type="match status" value="1"/>
</dbReference>
<dbReference type="GO" id="GO:0061599">
    <property type="term" value="F:molybdopterin molybdotransferase activity"/>
    <property type="evidence" value="ECO:0007669"/>
    <property type="project" value="UniProtKB-UniRule"/>
</dbReference>
<keyword evidence="4" id="KW-0501">Molybdenum cofactor biosynthesis</keyword>
<sequence>MNSSPLQFVSIDQALDIINKTIEEIDGFETVSLEQSLNKILAEDVYSSSDYPPFDVSLMDGYALCAEALFSEGEKEFAIASEIYAGKAVSKTFDPNQCVKVATGAAVPKPFDLVVIQEEVILKDGRIKIKGKYNKGDNIKKAGEEIQRGQLLCCKGQKIDSRLINLLASLGIHQLKVKPTLRVHLFSTGEEIKPVGTTISYGQIFDSNRIFLQNALKELGVCVEGGNIVQDDFDAVENEMNKAKKSQANLIISTGGLSVGEKDYVAKFIDKKCWIYFKKIAIKPGRPFSFSSFEGIPFFSLPGNPPAVLVSFYALLREAVAKRMGWSINPFIKFKAPIAIEMRKKAGRVEYYFGKELYNQYQRFVEPVSLKDPAGFLSALKADVLLSLPSQSTFIPKDMPVDCIRL</sequence>
<dbReference type="SUPFAM" id="SSF63867">
    <property type="entry name" value="MoeA C-terminal domain-like"/>
    <property type="match status" value="1"/>
</dbReference>
<protein>
    <recommendedName>
        <fullName evidence="4">Molybdopterin molybdenumtransferase</fullName>
        <ecNumber evidence="4">2.10.1.1</ecNumber>
    </recommendedName>
</protein>
<dbReference type="Pfam" id="PF03453">
    <property type="entry name" value="MoeA_N"/>
    <property type="match status" value="1"/>
</dbReference>
<dbReference type="EMBL" id="LXQC01000154">
    <property type="protein sequence ID" value="TFE67395.1"/>
    <property type="molecule type" value="Genomic_DNA"/>
</dbReference>
<dbReference type="InterPro" id="IPR036688">
    <property type="entry name" value="MoeA_C_domain_IV_sf"/>
</dbReference>
<feature type="domain" description="MoaB/Mog" evidence="5">
    <location>
        <begin position="184"/>
        <end position="322"/>
    </location>
</feature>
<name>A0A4Y8P9N5_9BACT</name>
<keyword evidence="4" id="KW-0479">Metal-binding</keyword>
<dbReference type="SMART" id="SM00852">
    <property type="entry name" value="MoCF_biosynth"/>
    <property type="match status" value="1"/>
</dbReference>
<comment type="pathway">
    <text evidence="4">Cofactor biosynthesis; molybdopterin biosynthesis.</text>
</comment>
<evidence type="ECO:0000256" key="3">
    <source>
        <dbReference type="ARBA" id="ARBA00047317"/>
    </source>
</evidence>
<dbReference type="Gene3D" id="3.90.105.10">
    <property type="entry name" value="Molybdopterin biosynthesis moea protein, domain 2"/>
    <property type="match status" value="1"/>
</dbReference>
<dbReference type="InterPro" id="IPR038987">
    <property type="entry name" value="MoeA-like"/>
</dbReference>
<dbReference type="RefSeq" id="WP_166792880.1">
    <property type="nucleotide sequence ID" value="NZ_LXQC01000154.1"/>
</dbReference>
<evidence type="ECO:0000256" key="1">
    <source>
        <dbReference type="ARBA" id="ARBA00002901"/>
    </source>
</evidence>
<keyword evidence="4" id="KW-0460">Magnesium</keyword>
<evidence type="ECO:0000313" key="6">
    <source>
        <dbReference type="EMBL" id="TFE67395.1"/>
    </source>
</evidence>
<dbReference type="Gene3D" id="2.170.190.11">
    <property type="entry name" value="Molybdopterin biosynthesis moea protein, domain 3"/>
    <property type="match status" value="1"/>
</dbReference>
<dbReference type="CDD" id="cd00887">
    <property type="entry name" value="MoeA"/>
    <property type="match status" value="1"/>
</dbReference>
<comment type="catalytic activity">
    <reaction evidence="3">
        <text>adenylyl-molybdopterin + molybdate = Mo-molybdopterin + AMP + H(+)</text>
        <dbReference type="Rhea" id="RHEA:35047"/>
        <dbReference type="ChEBI" id="CHEBI:15378"/>
        <dbReference type="ChEBI" id="CHEBI:36264"/>
        <dbReference type="ChEBI" id="CHEBI:62727"/>
        <dbReference type="ChEBI" id="CHEBI:71302"/>
        <dbReference type="ChEBI" id="CHEBI:456215"/>
        <dbReference type="EC" id="2.10.1.1"/>
    </reaction>
</comment>
<proteinExistence type="inferred from homology"/>
<dbReference type="EC" id="2.10.1.1" evidence="4"/>
<gene>
    <name evidence="6" type="ORF">A7Q10_01000</name>
</gene>
<comment type="caution">
    <text evidence="6">The sequence shown here is derived from an EMBL/GenBank/DDBJ whole genome shotgun (WGS) entry which is preliminary data.</text>
</comment>
<dbReference type="GO" id="GO:0006777">
    <property type="term" value="P:Mo-molybdopterin cofactor biosynthetic process"/>
    <property type="evidence" value="ECO:0007669"/>
    <property type="project" value="UniProtKB-UniRule"/>
</dbReference>
<comment type="similarity">
    <text evidence="2 4">Belongs to the MoeA family.</text>
</comment>
<dbReference type="InterPro" id="IPR036135">
    <property type="entry name" value="MoeA_linker/N_sf"/>
</dbReference>
<dbReference type="GO" id="GO:0046872">
    <property type="term" value="F:metal ion binding"/>
    <property type="evidence" value="ECO:0007669"/>
    <property type="project" value="UniProtKB-UniRule"/>
</dbReference>
<evidence type="ECO:0000256" key="4">
    <source>
        <dbReference type="RuleBase" id="RU365090"/>
    </source>
</evidence>
<dbReference type="Proteomes" id="UP000297713">
    <property type="component" value="Unassembled WGS sequence"/>
</dbReference>
<keyword evidence="4 6" id="KW-0808">Transferase</keyword>
<dbReference type="InterPro" id="IPR036425">
    <property type="entry name" value="MoaB/Mog-like_dom_sf"/>
</dbReference>
<dbReference type="SUPFAM" id="SSF63882">
    <property type="entry name" value="MoeA N-terminal region -like"/>
    <property type="match status" value="1"/>
</dbReference>
<reference evidence="6 7" key="1">
    <citation type="submission" date="2016-05" db="EMBL/GenBank/DDBJ databases">
        <title>Diversity and Homogeneity among Thermoacidophilic Verrucomicrobia Methanotrophs Linked with Geographical Origin.</title>
        <authorList>
            <person name="Erikstad H.-A."/>
            <person name="Smestad N.B."/>
            <person name="Ceballos R.M."/>
            <person name="Birkeland N.-K."/>
        </authorList>
    </citation>
    <scope>NUCLEOTIDE SEQUENCE [LARGE SCALE GENOMIC DNA]</scope>
    <source>
        <strain evidence="6 7">Phi</strain>
    </source>
</reference>
<evidence type="ECO:0000259" key="5">
    <source>
        <dbReference type="SMART" id="SM00852"/>
    </source>
</evidence>
<comment type="function">
    <text evidence="1 4">Catalyzes the insertion of molybdate into adenylated molybdopterin with the concomitant release of AMP.</text>
</comment>
<dbReference type="SUPFAM" id="SSF53218">
    <property type="entry name" value="Molybdenum cofactor biosynthesis proteins"/>
    <property type="match status" value="1"/>
</dbReference>
<evidence type="ECO:0000313" key="7">
    <source>
        <dbReference type="Proteomes" id="UP000297713"/>
    </source>
</evidence>
<dbReference type="NCBIfam" id="TIGR00177">
    <property type="entry name" value="molyb_syn"/>
    <property type="match status" value="1"/>
</dbReference>
<dbReference type="InterPro" id="IPR005110">
    <property type="entry name" value="MoeA_linker/N"/>
</dbReference>
<comment type="cofactor">
    <cofactor evidence="4">
        <name>Mg(2+)</name>
        <dbReference type="ChEBI" id="CHEBI:18420"/>
    </cofactor>
</comment>
<dbReference type="Gene3D" id="3.40.980.10">
    <property type="entry name" value="MoaB/Mog-like domain"/>
    <property type="match status" value="1"/>
</dbReference>
<dbReference type="UniPathway" id="UPA00344"/>
<organism evidence="6 7">
    <name type="scientific">Methylacidiphilum caldifontis</name>
    <dbReference type="NCBI Taxonomy" id="2795386"/>
    <lineage>
        <taxon>Bacteria</taxon>
        <taxon>Pseudomonadati</taxon>
        <taxon>Verrucomicrobiota</taxon>
        <taxon>Methylacidiphilae</taxon>
        <taxon>Methylacidiphilales</taxon>
        <taxon>Methylacidiphilaceae</taxon>
        <taxon>Methylacidiphilum (ex Ratnadevi et al. 2023)</taxon>
    </lineage>
</organism>
<accession>A0A4Y8P9N5</accession>
<dbReference type="GO" id="GO:0005829">
    <property type="term" value="C:cytosol"/>
    <property type="evidence" value="ECO:0007669"/>
    <property type="project" value="TreeGrafter"/>
</dbReference>
<dbReference type="Pfam" id="PF00994">
    <property type="entry name" value="MoCF_biosynth"/>
    <property type="match status" value="1"/>
</dbReference>
<evidence type="ECO:0000256" key="2">
    <source>
        <dbReference type="ARBA" id="ARBA00010763"/>
    </source>
</evidence>
<dbReference type="AlphaFoldDB" id="A0A4Y8P9N5"/>
<keyword evidence="4" id="KW-0500">Molybdenum</keyword>
<dbReference type="PANTHER" id="PTHR10192:SF5">
    <property type="entry name" value="GEPHYRIN"/>
    <property type="match status" value="1"/>
</dbReference>
<dbReference type="InterPro" id="IPR001453">
    <property type="entry name" value="MoaB/Mog_dom"/>
</dbReference>
<keyword evidence="7" id="KW-1185">Reference proteome</keyword>
<dbReference type="PANTHER" id="PTHR10192">
    <property type="entry name" value="MOLYBDOPTERIN BIOSYNTHESIS PROTEIN"/>
    <property type="match status" value="1"/>
</dbReference>